<feature type="transmembrane region" description="Helical" evidence="1">
    <location>
        <begin position="232"/>
        <end position="254"/>
    </location>
</feature>
<proteinExistence type="predicted"/>
<feature type="transmembrane region" description="Helical" evidence="1">
    <location>
        <begin position="206"/>
        <end position="226"/>
    </location>
</feature>
<evidence type="ECO:0000313" key="6">
    <source>
        <dbReference type="EMBL" id="CAB4837032.1"/>
    </source>
</evidence>
<dbReference type="EMBL" id="CAFAHD010000002">
    <property type="protein sequence ID" value="CAB4837032.1"/>
    <property type="molecule type" value="Genomic_DNA"/>
</dbReference>
<evidence type="ECO:0000313" key="5">
    <source>
        <dbReference type="EMBL" id="CAB4813083.1"/>
    </source>
</evidence>
<dbReference type="EMBL" id="CAFBPT010000002">
    <property type="protein sequence ID" value="CAB5024227.1"/>
    <property type="molecule type" value="Genomic_DNA"/>
</dbReference>
<feature type="transmembrane region" description="Helical" evidence="1">
    <location>
        <begin position="93"/>
        <end position="112"/>
    </location>
</feature>
<feature type="transmembrane region" description="Helical" evidence="1">
    <location>
        <begin position="148"/>
        <end position="168"/>
    </location>
</feature>
<dbReference type="InterPro" id="IPR000620">
    <property type="entry name" value="EamA_dom"/>
</dbReference>
<evidence type="ECO:0000313" key="4">
    <source>
        <dbReference type="EMBL" id="CAB4707012.1"/>
    </source>
</evidence>
<feature type="transmembrane region" description="Helical" evidence="1">
    <location>
        <begin position="261"/>
        <end position="278"/>
    </location>
</feature>
<dbReference type="PANTHER" id="PTHR22911:SF137">
    <property type="entry name" value="SOLUTE CARRIER FAMILY 35 MEMBER G2-RELATED"/>
    <property type="match status" value="1"/>
</dbReference>
<dbReference type="Pfam" id="PF00892">
    <property type="entry name" value="EamA"/>
    <property type="match status" value="2"/>
</dbReference>
<gene>
    <name evidence="3" type="ORF">UFOPK2343_00302</name>
    <name evidence="4" type="ORF">UFOPK2652_00548</name>
    <name evidence="5" type="ORF">UFOPK3128_00188</name>
    <name evidence="6" type="ORF">UFOPK3227_00039</name>
    <name evidence="7" type="ORF">UFOPK3511_00084</name>
    <name evidence="8" type="ORF">UFOPK3880_00188</name>
    <name evidence="9" type="ORF">UFOPK4146_00441</name>
</gene>
<dbReference type="EMBL" id="CAFBNU010000001">
    <property type="protein sequence ID" value="CAB4959360.1"/>
    <property type="molecule type" value="Genomic_DNA"/>
</dbReference>
<evidence type="ECO:0000313" key="7">
    <source>
        <dbReference type="EMBL" id="CAB4887920.1"/>
    </source>
</evidence>
<dbReference type="GO" id="GO:0016020">
    <property type="term" value="C:membrane"/>
    <property type="evidence" value="ECO:0007669"/>
    <property type="project" value="InterPro"/>
</dbReference>
<evidence type="ECO:0000313" key="3">
    <source>
        <dbReference type="EMBL" id="CAB4669767.1"/>
    </source>
</evidence>
<protein>
    <submittedName>
        <fullName evidence="8">Unannotated protein</fullName>
    </submittedName>
</protein>
<feature type="transmembrane region" description="Helical" evidence="1">
    <location>
        <begin position="174"/>
        <end position="194"/>
    </location>
</feature>
<feature type="transmembrane region" description="Helical" evidence="1">
    <location>
        <begin position="64"/>
        <end position="86"/>
    </location>
</feature>
<sequence>MASILALLSSVLWGTADFLGGNLSKRFKAIAVTGASQGFGLVLGVILVLISGSYIAPNLSWNGYFLPSVGAGIAGFFGLVSFYSGLSTGRMGVVSPISTLSAVIPLSVAFISGERPTGLQIFGMAVAIVGAFCASGPDIVSGLPIKPLLFGLGAALGFGVALTLMAQGSKTSSLLTMTSMRIASVAVCILIALRFKTIGGFGISDLRILIIIGATDFVANLLLGVATTKGLVSVAMVFGSLFPIVTVLLAFKFLHERLHKVQYLGVFLAVSGVSLISIG</sequence>
<accession>A0A6J7KUF4</accession>
<dbReference type="AlphaFoldDB" id="A0A6J7KUF4"/>
<keyword evidence="1" id="KW-0812">Transmembrane</keyword>
<feature type="transmembrane region" description="Helical" evidence="1">
    <location>
        <begin position="29"/>
        <end position="52"/>
    </location>
</feature>
<feature type="transmembrane region" description="Helical" evidence="1">
    <location>
        <begin position="118"/>
        <end position="136"/>
    </location>
</feature>
<reference evidence="8" key="1">
    <citation type="submission" date="2020-05" db="EMBL/GenBank/DDBJ databases">
        <authorList>
            <person name="Chiriac C."/>
            <person name="Salcher M."/>
            <person name="Ghai R."/>
            <person name="Kavagutti S V."/>
        </authorList>
    </citation>
    <scope>NUCLEOTIDE SEQUENCE</scope>
</reference>
<evidence type="ECO:0000313" key="8">
    <source>
        <dbReference type="EMBL" id="CAB4959360.1"/>
    </source>
</evidence>
<dbReference type="InterPro" id="IPR037185">
    <property type="entry name" value="EmrE-like"/>
</dbReference>
<dbReference type="PANTHER" id="PTHR22911">
    <property type="entry name" value="ACYL-MALONYL CONDENSING ENZYME-RELATED"/>
    <property type="match status" value="1"/>
</dbReference>
<evidence type="ECO:0000259" key="2">
    <source>
        <dbReference type="Pfam" id="PF00892"/>
    </source>
</evidence>
<evidence type="ECO:0000313" key="9">
    <source>
        <dbReference type="EMBL" id="CAB5024227.1"/>
    </source>
</evidence>
<feature type="domain" description="EamA" evidence="2">
    <location>
        <begin position="148"/>
        <end position="277"/>
    </location>
</feature>
<keyword evidence="1" id="KW-1133">Transmembrane helix</keyword>
<dbReference type="EMBL" id="CAEZYD010000005">
    <property type="protein sequence ID" value="CAB4707012.1"/>
    <property type="molecule type" value="Genomic_DNA"/>
</dbReference>
<keyword evidence="1" id="KW-0472">Membrane</keyword>
<feature type="domain" description="EamA" evidence="2">
    <location>
        <begin position="3"/>
        <end position="134"/>
    </location>
</feature>
<dbReference type="EMBL" id="CAFAAZ010000001">
    <property type="protein sequence ID" value="CAB4813083.1"/>
    <property type="molecule type" value="Genomic_DNA"/>
</dbReference>
<dbReference type="EMBL" id="CAFBMA010000001">
    <property type="protein sequence ID" value="CAB4887920.1"/>
    <property type="molecule type" value="Genomic_DNA"/>
</dbReference>
<organism evidence="8">
    <name type="scientific">freshwater metagenome</name>
    <dbReference type="NCBI Taxonomy" id="449393"/>
    <lineage>
        <taxon>unclassified sequences</taxon>
        <taxon>metagenomes</taxon>
        <taxon>ecological metagenomes</taxon>
    </lineage>
</organism>
<name>A0A6J7KUF4_9ZZZZ</name>
<dbReference type="SUPFAM" id="SSF103481">
    <property type="entry name" value="Multidrug resistance efflux transporter EmrE"/>
    <property type="match status" value="2"/>
</dbReference>
<evidence type="ECO:0000256" key="1">
    <source>
        <dbReference type="SAM" id="Phobius"/>
    </source>
</evidence>
<dbReference type="EMBL" id="CAEZXD010000004">
    <property type="protein sequence ID" value="CAB4669767.1"/>
    <property type="molecule type" value="Genomic_DNA"/>
</dbReference>